<dbReference type="EMBL" id="BJMM01000096">
    <property type="protein sequence ID" value="GEB54260.1"/>
    <property type="molecule type" value="Genomic_DNA"/>
</dbReference>
<feature type="region of interest" description="Disordered" evidence="1">
    <location>
        <begin position="554"/>
        <end position="574"/>
    </location>
</feature>
<name>A0A4Y3REQ6_STRCI</name>
<gene>
    <name evidence="3" type="ORF">SCA03_68110</name>
</gene>
<reference evidence="3 4" key="1">
    <citation type="submission" date="2019-06" db="EMBL/GenBank/DDBJ databases">
        <title>Whole genome shotgun sequence of Streptomyces cacaoi subsp. cacaoi NBRC 12748.</title>
        <authorList>
            <person name="Hosoyama A."/>
            <person name="Uohara A."/>
            <person name="Ohji S."/>
            <person name="Ichikawa N."/>
        </authorList>
    </citation>
    <scope>NUCLEOTIDE SEQUENCE [LARGE SCALE GENOMIC DNA]</scope>
    <source>
        <strain evidence="3 4">NBRC 12748</strain>
    </source>
</reference>
<dbReference type="Gene3D" id="3.30.559.30">
    <property type="entry name" value="Nonribosomal peptide synthetase, condensation domain"/>
    <property type="match status" value="1"/>
</dbReference>
<feature type="compositionally biased region" description="Low complexity" evidence="1">
    <location>
        <begin position="145"/>
        <end position="156"/>
    </location>
</feature>
<proteinExistence type="predicted"/>
<dbReference type="PANTHER" id="PTHR45527:SF1">
    <property type="entry name" value="FATTY ACID SYNTHASE"/>
    <property type="match status" value="1"/>
</dbReference>
<dbReference type="GO" id="GO:0044550">
    <property type="term" value="P:secondary metabolite biosynthetic process"/>
    <property type="evidence" value="ECO:0007669"/>
    <property type="project" value="TreeGrafter"/>
</dbReference>
<dbReference type="AlphaFoldDB" id="A0A4Y3REQ6"/>
<dbReference type="InterPro" id="IPR001242">
    <property type="entry name" value="Condensation_dom"/>
</dbReference>
<evidence type="ECO:0000256" key="1">
    <source>
        <dbReference type="SAM" id="MobiDB-lite"/>
    </source>
</evidence>
<organism evidence="3 4">
    <name type="scientific">Streptomyces cacaoi</name>
    <dbReference type="NCBI Taxonomy" id="1898"/>
    <lineage>
        <taxon>Bacteria</taxon>
        <taxon>Bacillati</taxon>
        <taxon>Actinomycetota</taxon>
        <taxon>Actinomycetes</taxon>
        <taxon>Kitasatosporales</taxon>
        <taxon>Streptomycetaceae</taxon>
        <taxon>Streptomyces</taxon>
    </lineage>
</organism>
<dbReference type="GO" id="GO:0003824">
    <property type="term" value="F:catalytic activity"/>
    <property type="evidence" value="ECO:0007669"/>
    <property type="project" value="InterPro"/>
</dbReference>
<dbReference type="InterPro" id="IPR029058">
    <property type="entry name" value="AB_hydrolase_fold"/>
</dbReference>
<keyword evidence="4" id="KW-1185">Reference proteome</keyword>
<protein>
    <recommendedName>
        <fullName evidence="2">Condensation domain-containing protein</fullName>
    </recommendedName>
</protein>
<feature type="region of interest" description="Disordered" evidence="1">
    <location>
        <begin position="123"/>
        <end position="193"/>
    </location>
</feature>
<accession>A0A4Y3REQ6</accession>
<dbReference type="Proteomes" id="UP000319210">
    <property type="component" value="Unassembled WGS sequence"/>
</dbReference>
<sequence length="807" mass="84008">MAVSPRCARAVAGALCAWVRKDGEGAFGMAAESGAAGRGPGGGRRGRAARAVIVDPGRCTVPGPLVLELRCPAGEMVYDRIGPALGRIAAHRPTARTHHWELRPAGPGRAVLTLHGPDPEGFPVGLLADLLTAGGPDEAGPPAPDSASDPGDVPAPGRTRGSEGEAGADPGAGAEEEHGAVGSGGAGSAVVGASDERARGPGVCRAGAHDGAAEAVRRVGVSPLQRELLVGEAAAPGGGRHVEQSLWAWHGPLDTERFRRAWQSVVDRERVLRAAFENAAGPAPALLLHERVTAEVRCLAHGAADWAQLVQRDRRRGMDVRRPGPLRITLLGGVRRSPDTDGPLPHRFVLTYHHALLDEWSVRLLLREFCRAYLAGGRLPGGERRPDVADHVRWLEGRDPGPAREFWSSVAPPAGAGPVPVALPAGAEEPARGTRPGRARARLTPDETTRLATWAADWGATESSALQTAWALLLHRDSGAEGPRPVRFDVAVSGRGVPLDGVERMAGALRNPLPVWIEVDPGGTVPALLRALRDRVLDMGGYEWVSAGQVAEWTGRTGTAGPGETTRGPAPDEEPGSLLVFKSRLRPGPLDGLAEHGIRIEELGTLDAPSGHALTLVAHHDDTGGLVLAATHELPRPGEARGLLREGMHLLRELPRAADGSTTIRRVLELVGTATPDGGAPRCPHVATLRTATRPGAGAVCLVPAHGVPRARYEQVARRWPGPEALVLLDPVPGTVPERRTALRSLAAHGACPVLGGWSGAGSTAHELARLLAAAGSRAPLLVLVDGSAPADALARLLATAAAERAG</sequence>
<evidence type="ECO:0000313" key="4">
    <source>
        <dbReference type="Proteomes" id="UP000319210"/>
    </source>
</evidence>
<dbReference type="SUPFAM" id="SSF52777">
    <property type="entry name" value="CoA-dependent acyltransferases"/>
    <property type="match status" value="2"/>
</dbReference>
<dbReference type="GO" id="GO:0008610">
    <property type="term" value="P:lipid biosynthetic process"/>
    <property type="evidence" value="ECO:0007669"/>
    <property type="project" value="UniProtKB-ARBA"/>
</dbReference>
<feature type="domain" description="Condensation" evidence="2">
    <location>
        <begin position="221"/>
        <end position="542"/>
    </location>
</feature>
<dbReference type="Gene3D" id="3.30.559.10">
    <property type="entry name" value="Chloramphenicol acetyltransferase-like domain"/>
    <property type="match status" value="1"/>
</dbReference>
<evidence type="ECO:0000259" key="2">
    <source>
        <dbReference type="Pfam" id="PF00668"/>
    </source>
</evidence>
<evidence type="ECO:0000313" key="3">
    <source>
        <dbReference type="EMBL" id="GEB54260.1"/>
    </source>
</evidence>
<dbReference type="Pfam" id="PF00668">
    <property type="entry name" value="Condensation"/>
    <property type="match status" value="1"/>
</dbReference>
<comment type="caution">
    <text evidence="3">The sequence shown here is derived from an EMBL/GenBank/DDBJ whole genome shotgun (WGS) entry which is preliminary data.</text>
</comment>
<dbReference type="InterPro" id="IPR023213">
    <property type="entry name" value="CAT-like_dom_sf"/>
</dbReference>
<dbReference type="Gene3D" id="3.40.50.1820">
    <property type="entry name" value="alpha/beta hydrolase"/>
    <property type="match status" value="1"/>
</dbReference>
<dbReference type="PANTHER" id="PTHR45527">
    <property type="entry name" value="NONRIBOSOMAL PEPTIDE SYNTHETASE"/>
    <property type="match status" value="1"/>
</dbReference>
<dbReference type="GO" id="GO:0005737">
    <property type="term" value="C:cytoplasm"/>
    <property type="evidence" value="ECO:0007669"/>
    <property type="project" value="TreeGrafter"/>
</dbReference>
<dbReference type="GO" id="GO:0043041">
    <property type="term" value="P:amino acid activation for nonribosomal peptide biosynthetic process"/>
    <property type="evidence" value="ECO:0007669"/>
    <property type="project" value="TreeGrafter"/>
</dbReference>
<dbReference type="GO" id="GO:0031177">
    <property type="term" value="F:phosphopantetheine binding"/>
    <property type="evidence" value="ECO:0007669"/>
    <property type="project" value="TreeGrafter"/>
</dbReference>